<evidence type="ECO:0000256" key="3">
    <source>
        <dbReference type="ARBA" id="ARBA00022692"/>
    </source>
</evidence>
<evidence type="ECO:0000256" key="4">
    <source>
        <dbReference type="ARBA" id="ARBA00022989"/>
    </source>
</evidence>
<dbReference type="PANTHER" id="PTHR12459">
    <property type="entry name" value="TRANSMEMBRANE PROTEIN 135-RELATED"/>
    <property type="match status" value="1"/>
</dbReference>
<dbReference type="Proteomes" id="UP000594454">
    <property type="component" value="Chromosome 6"/>
</dbReference>
<reference evidence="8 9" key="1">
    <citation type="submission" date="2020-11" db="EMBL/GenBank/DDBJ databases">
        <authorList>
            <person name="Wallbank WR R."/>
            <person name="Pardo Diaz C."/>
            <person name="Kozak K."/>
            <person name="Martin S."/>
            <person name="Jiggins C."/>
            <person name="Moest M."/>
            <person name="Warren A I."/>
            <person name="Generalovic N T."/>
            <person name="Byers J.R.P. K."/>
            <person name="Montejo-Kovacevich G."/>
            <person name="Yen C E."/>
        </authorList>
    </citation>
    <scope>NUCLEOTIDE SEQUENCE [LARGE SCALE GENOMIC DNA]</scope>
</reference>
<organism evidence="8 9">
    <name type="scientific">Hermetia illucens</name>
    <name type="common">Black soldier fly</name>
    <dbReference type="NCBI Taxonomy" id="343691"/>
    <lineage>
        <taxon>Eukaryota</taxon>
        <taxon>Metazoa</taxon>
        <taxon>Ecdysozoa</taxon>
        <taxon>Arthropoda</taxon>
        <taxon>Hexapoda</taxon>
        <taxon>Insecta</taxon>
        <taxon>Pterygota</taxon>
        <taxon>Neoptera</taxon>
        <taxon>Endopterygota</taxon>
        <taxon>Diptera</taxon>
        <taxon>Brachycera</taxon>
        <taxon>Stratiomyomorpha</taxon>
        <taxon>Stratiomyidae</taxon>
        <taxon>Hermetiinae</taxon>
        <taxon>Hermetia</taxon>
    </lineage>
</organism>
<keyword evidence="5 6" id="KW-0472">Membrane</keyword>
<evidence type="ECO:0000259" key="7">
    <source>
        <dbReference type="Pfam" id="PF15982"/>
    </source>
</evidence>
<evidence type="ECO:0000256" key="5">
    <source>
        <dbReference type="ARBA" id="ARBA00023136"/>
    </source>
</evidence>
<accession>A0A7R8Z046</accession>
<keyword evidence="3 6" id="KW-0812">Transmembrane</keyword>
<protein>
    <recommendedName>
        <fullName evidence="7">Transmembrane protein 135 N-terminal domain-containing protein</fullName>
    </recommendedName>
</protein>
<dbReference type="EMBL" id="LR899014">
    <property type="protein sequence ID" value="CAD7092259.1"/>
    <property type="molecule type" value="Genomic_DNA"/>
</dbReference>
<comment type="subcellular location">
    <subcellularLocation>
        <location evidence="1">Endomembrane system</location>
        <topology evidence="1">Multi-pass membrane protein</topology>
    </subcellularLocation>
</comment>
<feature type="transmembrane region" description="Helical" evidence="6">
    <location>
        <begin position="100"/>
        <end position="120"/>
    </location>
</feature>
<evidence type="ECO:0000256" key="1">
    <source>
        <dbReference type="ARBA" id="ARBA00004127"/>
    </source>
</evidence>
<dbReference type="InterPro" id="IPR026749">
    <property type="entry name" value="Tmem135"/>
</dbReference>
<proteinExistence type="inferred from homology"/>
<keyword evidence="9" id="KW-1185">Reference proteome</keyword>
<dbReference type="OrthoDB" id="291792at2759"/>
<feature type="domain" description="Transmembrane protein 135 N-terminal" evidence="7">
    <location>
        <begin position="15"/>
        <end position="145"/>
    </location>
</feature>
<evidence type="ECO:0000313" key="9">
    <source>
        <dbReference type="Proteomes" id="UP000594454"/>
    </source>
</evidence>
<evidence type="ECO:0000313" key="8">
    <source>
        <dbReference type="EMBL" id="CAD7092259.1"/>
    </source>
</evidence>
<evidence type="ECO:0000256" key="6">
    <source>
        <dbReference type="SAM" id="Phobius"/>
    </source>
</evidence>
<dbReference type="PANTHER" id="PTHR12459:SF15">
    <property type="entry name" value="TRANSMEMBRANE PROTEIN 135"/>
    <property type="match status" value="1"/>
</dbReference>
<sequence length="476" mass="53096">MTNIQSKLVPVTVPCTQYAHPWTDSCWNSTAGLLLQASQHSLRIYTAVYLLSLITRGRIPTPRDIKRTILGILQSSAFLTTNAFSFIMFTCLLRHVLGTFHFITVSYVPAFLASLCAIFVERPARRILLTLYVANVATETAWSMAASRGIVKSIPHGQAIIFGTSASILLYLYRRGLHHQYQDSLFNIFRFVVGGDEEGRRPTGADESAESPAEALGVEGIEGAVGAEDRVGRRQRRNHYSDISFLVRIYVQLLDKIKSQSKHKSCPHNYSCLYYSVSGGSRLFMVGFGLQVTLKIVLQLKKLLQRKLSLKKVIFNRETLKLGVFLGGFSFLFRSISCSLRHITGFDHPLYAIPAGLAASCAFTKYPDVTVALYVMWKMLQISYNIGVDKGYLPKVPGFQTLLYCASTALLFHVGIFEPLNLRPSYWKFLHGISGGRVAIMDRSAFDVWGLDSSKAVLETLKLTKTQAGKVKFAFS</sequence>
<dbReference type="GO" id="GO:0012505">
    <property type="term" value="C:endomembrane system"/>
    <property type="evidence" value="ECO:0007669"/>
    <property type="project" value="UniProtKB-SubCell"/>
</dbReference>
<feature type="transmembrane region" description="Helical" evidence="6">
    <location>
        <begin position="274"/>
        <end position="298"/>
    </location>
</feature>
<gene>
    <name evidence="8" type="ORF">HERILL_LOCUS14636</name>
</gene>
<name>A0A7R8Z046_HERIL</name>
<evidence type="ECO:0000256" key="2">
    <source>
        <dbReference type="ARBA" id="ARBA00008924"/>
    </source>
</evidence>
<dbReference type="InterPro" id="IPR031926">
    <property type="entry name" value="TMEM135_N"/>
</dbReference>
<keyword evidence="4 6" id="KW-1133">Transmembrane helix</keyword>
<feature type="transmembrane region" description="Helical" evidence="6">
    <location>
        <begin position="127"/>
        <end position="145"/>
    </location>
</feature>
<dbReference type="AlphaFoldDB" id="A0A7R8Z046"/>
<dbReference type="InParanoid" id="A0A7R8Z046"/>
<dbReference type="OMA" id="HPWTDKC"/>
<dbReference type="FunCoup" id="A0A7R8Z046">
    <property type="interactions" value="1069"/>
</dbReference>
<feature type="transmembrane region" description="Helical" evidence="6">
    <location>
        <begin position="157"/>
        <end position="173"/>
    </location>
</feature>
<comment type="similarity">
    <text evidence="2">Belongs to the TMEM135 family.</text>
</comment>
<dbReference type="Pfam" id="PF15982">
    <property type="entry name" value="TMEM135_C_rich"/>
    <property type="match status" value="1"/>
</dbReference>
<feature type="transmembrane region" description="Helical" evidence="6">
    <location>
        <begin position="68"/>
        <end position="88"/>
    </location>
</feature>